<sequence>MLFHTVTELDAAAVGGSTAMEYYFRVASLSIAFYDYFLTLPNEYRFYRSQPHILQMSQACILFILIRYVSIVSMVVSNYGAFSTSFTLESCRHYYYVSPIFKVLQTMVSQAIVGFRTFNISRRNKNVRNFLVVYYIIAVVLEWFLNLYRRAPQVVNVSCISGTSSGSSASWLFYLVAICYDLVTLGISTVQLYQYKTHSSRFHQLIQVMLYDGLIFFVALTAVNVLNLILYRGTNVVAQSTAPSLGYAVIWIMSQRILIHLREVAAEIEGGSQSINILTRHLRREQDVELPSRLQFKPPKGKVDQRSRANDQGLGVQITVRQTVTVDYPPDEELGLPPKET</sequence>
<evidence type="ECO:0000259" key="2">
    <source>
        <dbReference type="Pfam" id="PF20151"/>
    </source>
</evidence>
<feature type="transmembrane region" description="Helical" evidence="1">
    <location>
        <begin position="94"/>
        <end position="115"/>
    </location>
</feature>
<dbReference type="OrthoDB" id="3346251at2759"/>
<dbReference type="Proteomes" id="UP000054217">
    <property type="component" value="Unassembled WGS sequence"/>
</dbReference>
<dbReference type="HOGENOM" id="CLU_049338_0_0_1"/>
<dbReference type="EMBL" id="KN832109">
    <property type="protein sequence ID" value="KIN94193.1"/>
    <property type="molecule type" value="Genomic_DNA"/>
</dbReference>
<name>A0A0C3NFA4_PISTI</name>
<dbReference type="AlphaFoldDB" id="A0A0C3NFA4"/>
<keyword evidence="1" id="KW-0472">Membrane</keyword>
<feature type="transmembrane region" description="Helical" evidence="1">
    <location>
        <begin position="59"/>
        <end position="82"/>
    </location>
</feature>
<evidence type="ECO:0000313" key="4">
    <source>
        <dbReference type="Proteomes" id="UP000054217"/>
    </source>
</evidence>
<reference evidence="4" key="2">
    <citation type="submission" date="2015-01" db="EMBL/GenBank/DDBJ databases">
        <title>Evolutionary Origins and Diversification of the Mycorrhizal Mutualists.</title>
        <authorList>
            <consortium name="DOE Joint Genome Institute"/>
            <consortium name="Mycorrhizal Genomics Consortium"/>
            <person name="Kohler A."/>
            <person name="Kuo A."/>
            <person name="Nagy L.G."/>
            <person name="Floudas D."/>
            <person name="Copeland A."/>
            <person name="Barry K.W."/>
            <person name="Cichocki N."/>
            <person name="Veneault-Fourrey C."/>
            <person name="LaButti K."/>
            <person name="Lindquist E.A."/>
            <person name="Lipzen A."/>
            <person name="Lundell T."/>
            <person name="Morin E."/>
            <person name="Murat C."/>
            <person name="Riley R."/>
            <person name="Ohm R."/>
            <person name="Sun H."/>
            <person name="Tunlid A."/>
            <person name="Henrissat B."/>
            <person name="Grigoriev I.V."/>
            <person name="Hibbett D.S."/>
            <person name="Martin F."/>
        </authorList>
    </citation>
    <scope>NUCLEOTIDE SEQUENCE [LARGE SCALE GENOMIC DNA]</scope>
    <source>
        <strain evidence="4">Marx 270</strain>
    </source>
</reference>
<feature type="transmembrane region" description="Helical" evidence="1">
    <location>
        <begin position="127"/>
        <end position="145"/>
    </location>
</feature>
<keyword evidence="1" id="KW-1133">Transmembrane helix</keyword>
<evidence type="ECO:0000313" key="3">
    <source>
        <dbReference type="EMBL" id="KIN94193.1"/>
    </source>
</evidence>
<dbReference type="InParanoid" id="A0A0C3NFA4"/>
<evidence type="ECO:0000256" key="1">
    <source>
        <dbReference type="SAM" id="Phobius"/>
    </source>
</evidence>
<feature type="transmembrane region" description="Helical" evidence="1">
    <location>
        <begin position="22"/>
        <end position="38"/>
    </location>
</feature>
<reference evidence="3 4" key="1">
    <citation type="submission" date="2014-04" db="EMBL/GenBank/DDBJ databases">
        <authorList>
            <consortium name="DOE Joint Genome Institute"/>
            <person name="Kuo A."/>
            <person name="Kohler A."/>
            <person name="Costa M.D."/>
            <person name="Nagy L.G."/>
            <person name="Floudas D."/>
            <person name="Copeland A."/>
            <person name="Barry K.W."/>
            <person name="Cichocki N."/>
            <person name="Veneault-Fourrey C."/>
            <person name="LaButti K."/>
            <person name="Lindquist E.A."/>
            <person name="Lipzen A."/>
            <person name="Lundell T."/>
            <person name="Morin E."/>
            <person name="Murat C."/>
            <person name="Sun H."/>
            <person name="Tunlid A."/>
            <person name="Henrissat B."/>
            <person name="Grigoriev I.V."/>
            <person name="Hibbett D.S."/>
            <person name="Martin F."/>
            <person name="Nordberg H.P."/>
            <person name="Cantor M.N."/>
            <person name="Hua S.X."/>
        </authorList>
    </citation>
    <scope>NUCLEOTIDE SEQUENCE [LARGE SCALE GENOMIC DNA]</scope>
    <source>
        <strain evidence="3 4">Marx 270</strain>
    </source>
</reference>
<dbReference type="Pfam" id="PF20151">
    <property type="entry name" value="DUF6533"/>
    <property type="match status" value="1"/>
</dbReference>
<feature type="transmembrane region" description="Helical" evidence="1">
    <location>
        <begin position="171"/>
        <end position="193"/>
    </location>
</feature>
<feature type="domain" description="DUF6533" evidence="2">
    <location>
        <begin position="23"/>
        <end position="71"/>
    </location>
</feature>
<keyword evidence="1" id="KW-0812">Transmembrane</keyword>
<organism evidence="3 4">
    <name type="scientific">Pisolithus tinctorius Marx 270</name>
    <dbReference type="NCBI Taxonomy" id="870435"/>
    <lineage>
        <taxon>Eukaryota</taxon>
        <taxon>Fungi</taxon>
        <taxon>Dikarya</taxon>
        <taxon>Basidiomycota</taxon>
        <taxon>Agaricomycotina</taxon>
        <taxon>Agaricomycetes</taxon>
        <taxon>Agaricomycetidae</taxon>
        <taxon>Boletales</taxon>
        <taxon>Sclerodermatineae</taxon>
        <taxon>Pisolithaceae</taxon>
        <taxon>Pisolithus</taxon>
    </lineage>
</organism>
<dbReference type="InterPro" id="IPR045340">
    <property type="entry name" value="DUF6533"/>
</dbReference>
<feature type="transmembrane region" description="Helical" evidence="1">
    <location>
        <begin position="205"/>
        <end position="230"/>
    </location>
</feature>
<gene>
    <name evidence="3" type="ORF">M404DRAFT_1008544</name>
</gene>
<proteinExistence type="predicted"/>
<keyword evidence="4" id="KW-1185">Reference proteome</keyword>
<accession>A0A0C3NFA4</accession>
<protein>
    <recommendedName>
        <fullName evidence="2">DUF6533 domain-containing protein</fullName>
    </recommendedName>
</protein>